<dbReference type="Proteomes" id="UP000886501">
    <property type="component" value="Unassembled WGS sequence"/>
</dbReference>
<proteinExistence type="predicted"/>
<evidence type="ECO:0000313" key="2">
    <source>
        <dbReference type="Proteomes" id="UP000886501"/>
    </source>
</evidence>
<protein>
    <submittedName>
        <fullName evidence="1">Uncharacterized protein</fullName>
    </submittedName>
</protein>
<keyword evidence="2" id="KW-1185">Reference proteome</keyword>
<accession>A0ACB6ZTE9</accession>
<dbReference type="EMBL" id="MU117968">
    <property type="protein sequence ID" value="KAF9652583.1"/>
    <property type="molecule type" value="Genomic_DNA"/>
</dbReference>
<sequence length="1235" mass="133968">MRAIPRPFAARTAFAPIETIVFVFVLATLSYFYILSAIRQSTYFALSAPNNLRPAYALLADNEWAPVSGKDWFKTPVRLELQPIVFSFDNVEDVSESVSSILQPSLANFTDYLTRGLVVHSGDTYDSICFRPAANQSSKCFTHSASNLPTSNVLTLTFAPGTREDFINAMRRRTPTFHDQLNVKYHIEGRDGDAMRKSGRWVGYAVRALIVRFWDLAKKADSLDILLVLLGYILMHITFGRLFLSSRSLGSNFWLTTAILSSSVTAFLLAIPSAMYFNIPLDPVCLVEALPFLVCTVGFDKPLRLARAVFTHPHVTRPAVQEGRWRGQMKLAGDVVLEAVDQVGNGILRDYALEIAILLVGASSNVGGLREFCALAVLALTLDCFMLCTFYTAILAVMIEVRRIKLARARTRSRRNSTTSDSKPSNLVRPRIQADIEQNLNMSLRQRVSAAVLGVKGSFLRQDQNAQNKNENPVARLRLLLIASFLTLHMLNLCTTLTPATALQRYHNHPSSKSLHLFSEPVPGPTKKVDITSPVISSVLSSLATQDQPSQSPDVDSPKDDEILVRVVPPLHVRVSREDAVKSGHIIHNFMESWTRLVGDEVLSKWIVLVLAVSVALNGYLLKGIAVGGTNTLRPAVSQAVRFGDDTKEKTKEDIRQPSPVLPRLSILDSPTFPEVDSTPEVTPRPTYINTALPAPIAPIPVPARGLPLNLDRIDQRLEEQRARQLDRSVLPSSTISAVPPPEGIRPFEEILDIFENGPRPVANSLAMLNDEEVVLLSQKGKIAAYALEKILGDNERAVLIRRALISRASMTKTLEHSDIPMANYDYSRVIGACCENVVGYIPIPLGIAGPLKIDGNLFPIPMATAEGTLVASTSRGCKALNAGGGVTTAVTYDGMTRGPVIDFPSIVEAAKAKRWIDHEEGYDVLKEAFESTSRFAKLQSLKVAMAGRTLYARFATTTGDAMGMNMISKGTEKALEVMSKYFPEMVVLALSGNYCTDKKPAAINWIEGRGKSVVAEAVIPGKVVKSVLKTTVEALCNLNVKKNLIGSAMAGSVGGFNAHAANILTAIFLASGQDPAQNVESSNCITLMEPTNHGEDLVMSVTMPCVEVGTVGGGTVLAPQQAILEMLGVKGAHPTNPGQNAQQLARIIAASVMAGELSLISALAAGHLVRAHLVHNRSQLNTPNVSRPVTPGPEYHGPQPPLPQATNLVGNGTPSRVERGPLHPMASASTSESS</sequence>
<evidence type="ECO:0000313" key="1">
    <source>
        <dbReference type="EMBL" id="KAF9652583.1"/>
    </source>
</evidence>
<reference evidence="1" key="2">
    <citation type="journal article" date="2020" name="Nat. Commun.">
        <title>Large-scale genome sequencing of mycorrhizal fungi provides insights into the early evolution of symbiotic traits.</title>
        <authorList>
            <person name="Miyauchi S."/>
            <person name="Kiss E."/>
            <person name="Kuo A."/>
            <person name="Drula E."/>
            <person name="Kohler A."/>
            <person name="Sanchez-Garcia M."/>
            <person name="Morin E."/>
            <person name="Andreopoulos B."/>
            <person name="Barry K.W."/>
            <person name="Bonito G."/>
            <person name="Buee M."/>
            <person name="Carver A."/>
            <person name="Chen C."/>
            <person name="Cichocki N."/>
            <person name="Clum A."/>
            <person name="Culley D."/>
            <person name="Crous P.W."/>
            <person name="Fauchery L."/>
            <person name="Girlanda M."/>
            <person name="Hayes R.D."/>
            <person name="Keri Z."/>
            <person name="LaButti K."/>
            <person name="Lipzen A."/>
            <person name="Lombard V."/>
            <person name="Magnuson J."/>
            <person name="Maillard F."/>
            <person name="Murat C."/>
            <person name="Nolan M."/>
            <person name="Ohm R.A."/>
            <person name="Pangilinan J."/>
            <person name="Pereira M.F."/>
            <person name="Perotto S."/>
            <person name="Peter M."/>
            <person name="Pfister S."/>
            <person name="Riley R."/>
            <person name="Sitrit Y."/>
            <person name="Stielow J.B."/>
            <person name="Szollosi G."/>
            <person name="Zifcakova L."/>
            <person name="Stursova M."/>
            <person name="Spatafora J.W."/>
            <person name="Tedersoo L."/>
            <person name="Vaario L.M."/>
            <person name="Yamada A."/>
            <person name="Yan M."/>
            <person name="Wang P."/>
            <person name="Xu J."/>
            <person name="Bruns T."/>
            <person name="Baldrian P."/>
            <person name="Vilgalys R."/>
            <person name="Dunand C."/>
            <person name="Henrissat B."/>
            <person name="Grigoriev I.V."/>
            <person name="Hibbett D."/>
            <person name="Nagy L.G."/>
            <person name="Martin F.M."/>
        </authorList>
    </citation>
    <scope>NUCLEOTIDE SEQUENCE</scope>
    <source>
        <strain evidence="1">P2</strain>
    </source>
</reference>
<reference evidence="1" key="1">
    <citation type="submission" date="2019-10" db="EMBL/GenBank/DDBJ databases">
        <authorList>
            <consortium name="DOE Joint Genome Institute"/>
            <person name="Kuo A."/>
            <person name="Miyauchi S."/>
            <person name="Kiss E."/>
            <person name="Drula E."/>
            <person name="Kohler A."/>
            <person name="Sanchez-Garcia M."/>
            <person name="Andreopoulos B."/>
            <person name="Barry K.W."/>
            <person name="Bonito G."/>
            <person name="Buee M."/>
            <person name="Carver A."/>
            <person name="Chen C."/>
            <person name="Cichocki N."/>
            <person name="Clum A."/>
            <person name="Culley D."/>
            <person name="Crous P.W."/>
            <person name="Fauchery L."/>
            <person name="Girlanda M."/>
            <person name="Hayes R."/>
            <person name="Keri Z."/>
            <person name="Labutti K."/>
            <person name="Lipzen A."/>
            <person name="Lombard V."/>
            <person name="Magnuson J."/>
            <person name="Maillard F."/>
            <person name="Morin E."/>
            <person name="Murat C."/>
            <person name="Nolan M."/>
            <person name="Ohm R."/>
            <person name="Pangilinan J."/>
            <person name="Pereira M."/>
            <person name="Perotto S."/>
            <person name="Peter M."/>
            <person name="Riley R."/>
            <person name="Sitrit Y."/>
            <person name="Stielow B."/>
            <person name="Szollosi G."/>
            <person name="Zifcakova L."/>
            <person name="Stursova M."/>
            <person name="Spatafora J.W."/>
            <person name="Tedersoo L."/>
            <person name="Vaario L.-M."/>
            <person name="Yamada A."/>
            <person name="Yan M."/>
            <person name="Wang P."/>
            <person name="Xu J."/>
            <person name="Bruns T."/>
            <person name="Baldrian P."/>
            <person name="Vilgalys R."/>
            <person name="Henrissat B."/>
            <person name="Grigoriev I.V."/>
            <person name="Hibbett D."/>
            <person name="Nagy L.G."/>
            <person name="Martin F.M."/>
        </authorList>
    </citation>
    <scope>NUCLEOTIDE SEQUENCE</scope>
    <source>
        <strain evidence="1">P2</strain>
    </source>
</reference>
<name>A0ACB6ZTE9_THEGA</name>
<organism evidence="1 2">
    <name type="scientific">Thelephora ganbajun</name>
    <name type="common">Ganba fungus</name>
    <dbReference type="NCBI Taxonomy" id="370292"/>
    <lineage>
        <taxon>Eukaryota</taxon>
        <taxon>Fungi</taxon>
        <taxon>Dikarya</taxon>
        <taxon>Basidiomycota</taxon>
        <taxon>Agaricomycotina</taxon>
        <taxon>Agaricomycetes</taxon>
        <taxon>Thelephorales</taxon>
        <taxon>Thelephoraceae</taxon>
        <taxon>Thelephora</taxon>
    </lineage>
</organism>
<comment type="caution">
    <text evidence="1">The sequence shown here is derived from an EMBL/GenBank/DDBJ whole genome shotgun (WGS) entry which is preliminary data.</text>
</comment>
<gene>
    <name evidence="1" type="ORF">BDM02DRAFT_3137093</name>
</gene>